<reference evidence="2" key="1">
    <citation type="submission" date="2025-08" db="UniProtKB">
        <authorList>
            <consortium name="Ensembl"/>
        </authorList>
    </citation>
    <scope>IDENTIFICATION</scope>
</reference>
<dbReference type="Ensembl" id="ENSNPET00000013262.1">
    <property type="protein sequence ID" value="ENSNPEP00000012942.1"/>
    <property type="gene ID" value="ENSNPEG00000009666.1"/>
</dbReference>
<dbReference type="AlphaFoldDB" id="A0A8C6ZIF7"/>
<feature type="compositionally biased region" description="Polar residues" evidence="1">
    <location>
        <begin position="168"/>
        <end position="177"/>
    </location>
</feature>
<organism evidence="2 3">
    <name type="scientific">Nothoprocta perdicaria</name>
    <name type="common">Chilean tinamou</name>
    <name type="synonym">Crypturus perdicarius</name>
    <dbReference type="NCBI Taxonomy" id="30464"/>
    <lineage>
        <taxon>Eukaryota</taxon>
        <taxon>Metazoa</taxon>
        <taxon>Chordata</taxon>
        <taxon>Craniata</taxon>
        <taxon>Vertebrata</taxon>
        <taxon>Euteleostomi</taxon>
        <taxon>Archelosauria</taxon>
        <taxon>Archosauria</taxon>
        <taxon>Dinosauria</taxon>
        <taxon>Saurischia</taxon>
        <taxon>Theropoda</taxon>
        <taxon>Coelurosauria</taxon>
        <taxon>Aves</taxon>
        <taxon>Palaeognathae</taxon>
        <taxon>Tinamiformes</taxon>
        <taxon>Tinamidae</taxon>
        <taxon>Nothoprocta</taxon>
    </lineage>
</organism>
<evidence type="ECO:0000313" key="3">
    <source>
        <dbReference type="Proteomes" id="UP000694420"/>
    </source>
</evidence>
<dbReference type="Proteomes" id="UP000694420">
    <property type="component" value="Unplaced"/>
</dbReference>
<feature type="compositionally biased region" description="Low complexity" evidence="1">
    <location>
        <begin position="178"/>
        <end position="189"/>
    </location>
</feature>
<protein>
    <submittedName>
        <fullName evidence="2">Uncharacterized protein</fullName>
    </submittedName>
</protein>
<evidence type="ECO:0000313" key="2">
    <source>
        <dbReference type="Ensembl" id="ENSNPEP00000012942.1"/>
    </source>
</evidence>
<feature type="region of interest" description="Disordered" evidence="1">
    <location>
        <begin position="157"/>
        <end position="199"/>
    </location>
</feature>
<name>A0A8C6ZIF7_NOTPE</name>
<proteinExistence type="predicted"/>
<feature type="region of interest" description="Disordered" evidence="1">
    <location>
        <begin position="1"/>
        <end position="20"/>
    </location>
</feature>
<keyword evidence="3" id="KW-1185">Reference proteome</keyword>
<accession>A0A8C6ZIF7</accession>
<sequence length="199" mass="21924">MSWEAGGDPTLAAPAGGSSEPPVVPELICASGADLHWVAPVFPHLTPLFPSIADCQAMVNLHCRLLILVAHLKRKCQCRPEGNCSGAAFTSGWMFFLQERHSRGWQRAYGELQMPKVKGAQTSPLDLSITLHRKEDTESTCYESLLENLGKHYPELAGKSHNQRRSPGPTQRRAQSHSTPARPRATPQRRSSELRGAPR</sequence>
<evidence type="ECO:0000256" key="1">
    <source>
        <dbReference type="SAM" id="MobiDB-lite"/>
    </source>
</evidence>
<reference evidence="2" key="2">
    <citation type="submission" date="2025-09" db="UniProtKB">
        <authorList>
            <consortium name="Ensembl"/>
        </authorList>
    </citation>
    <scope>IDENTIFICATION</scope>
</reference>